<feature type="region of interest" description="Disordered" evidence="1">
    <location>
        <begin position="1015"/>
        <end position="1082"/>
    </location>
</feature>
<feature type="compositionally biased region" description="Low complexity" evidence="1">
    <location>
        <begin position="1341"/>
        <end position="1365"/>
    </location>
</feature>
<dbReference type="GO" id="GO:0000776">
    <property type="term" value="C:kinetochore"/>
    <property type="evidence" value="ECO:0007669"/>
    <property type="project" value="EnsemblMetazoa"/>
</dbReference>
<feature type="compositionally biased region" description="Acidic residues" evidence="1">
    <location>
        <begin position="1595"/>
        <end position="1608"/>
    </location>
</feature>
<sequence>MDNENSSILKPYQKYECWRGNRQFILKTSIGRQLPYIVNFKGNVLQIFDIEWERITHSFIFPVGSDLIDVDYFPTKGIHQFLSLTTFYYVLEGQLGILVGVQDPTKEWGAENYVLALATNSDRPTMRITHSAEVPTKINVVKTLFSCADMAEGVNRDALKLYHKLMEWSHVVAIGESEFGIRDLLKTIFLLLVFLFPGCKDCQCHLAKLTPHTPETEVPVAIYSYPKYLINIMSAFVTDSVLRYTLPDGCYRDYTTSSVYISALSLMPRSRTLLVGLSMGGILAASLNSSNQMVLLELRHERLIRKFAPLEPEDDPDKFEYFIAAVDASPRHPIMIQLWRGSFKTFEEVEEEEKYDRPYFNACLEHKILFGEQWISVNPIVNEREHLMTTRRRTADESQMNISQTFGATANRNSVLLTFERQKMALPGDDPNALPVYIVEAAIFDIDAWYYKRVPGRVSTDGTVLKQCAFLSTIKTNVESVGVSDIGILTLNATDVTRFSSMISDADQLFYPSALSYERVFVAKDASIEWMKIQNIQETIIKKCAAKLPFYITSADSISDVILAAGLVRKNLLSGSPNSVCSNHKLAEFIILFQSAVEIKHSHLTSEQKVLLNLIVYYGRIEEFCQLAILPQIDETLKKDIAEWAIHEAVDFKGTISDKMVALFQGTSVDLSPVAESSFVQGIKLFRVIYEYLKTCSKTLKSTRLHNFAHSIKCMRNHTKLTHQFILYDIIPVDQDRQELMRKMHAERKLEAVKYSSSLPIQAVIRNMERLAPKAQFWNDVPHSEWYPPTPVDLLESLLNVSISERIKRELVVQYVIDWIRSGPEVPDYTERQMAIEVIKVMTNQMLDVDLEKIYYVMDEEKKALRDNSASDAMRALGEKVFSMQNEELTYSKLWGESVPMGVTIKKHDLERFAKRMKSQMEGECLRLPVLDPESEMLYQVFLYENKKFHLMSQEAIQSNDLLRMFMPRIGNKIQCNPQHKTAKELEIQKSVREMFALNRQREEEEMSGVYAAVEEPNERKRPASQYGTDDGSSSVSSAPFVPPTAKRIQQWKKSVEAAAPAPGSPSFNNSSIISQVTSDDPNQNDEINMLIATPARYYKRPIDADLEPELLSPVANLTSPVRAQNSILKTAKGVQSSRGRIRFHESVPRGADESVEAPKGLKLDFAILEDEEEEETISMRKSRTIEIQEEVMEEEQEEEESMEEEQEVEVSEEIAQDEVEEEEEIEVSEEVAQDEEEEEEEECIETEKTFENQEEFEVLEIHSSIEVVTVETTEEVECEPESVEECVEKEEEEENNEDGVIRSSEVQSDDDCEPVEIKETPVSTEGTDELDQEKEKESNAEPTQEVEQTTEIQEEIAIPEAPVESSTTPAISEKTEQKEDAPEPVQTETPPIKEVESSSEVQEEPVVEEAPVIDERPPSRNTRSSSVQRTPAPKPRTRSSSRTIENGEEVDEANTSISSRLRRRSSSRTRSVDTPRSEGRTSRSGSVTRKSVSRAASEEPASTPKRGRPRKVSSTTPSTESRKRGNSDNDDPETPTKRTRRSRVNSLNVIPEAEDEPSTSAVVHSDTPSTSTMTPKRGRGRPPKQPKLDNVVEEKEEEGDEEEEEALNETSLRRSTRNSQAK</sequence>
<dbReference type="GO" id="GO:0000070">
    <property type="term" value="P:mitotic sister chromatid segregation"/>
    <property type="evidence" value="ECO:0007669"/>
    <property type="project" value="EnsemblMetazoa"/>
</dbReference>
<evidence type="ECO:0000313" key="2">
    <source>
        <dbReference type="EMBL" id="EGT52171.1"/>
    </source>
</evidence>
<protein>
    <submittedName>
        <fullName evidence="2">CBN-MEL-28 protein</fullName>
    </submittedName>
</protein>
<dbReference type="FunCoup" id="G0MEG1">
    <property type="interactions" value="254"/>
</dbReference>
<feature type="compositionally biased region" description="Basic and acidic residues" evidence="1">
    <location>
        <begin position="1471"/>
        <end position="1482"/>
    </location>
</feature>
<dbReference type="GO" id="GO:0060090">
    <property type="term" value="F:molecular adaptor activity"/>
    <property type="evidence" value="ECO:0007669"/>
    <property type="project" value="EnsemblMetazoa"/>
</dbReference>
<dbReference type="GO" id="GO:0005643">
    <property type="term" value="C:nuclear pore"/>
    <property type="evidence" value="ECO:0007669"/>
    <property type="project" value="EnsemblMetazoa"/>
</dbReference>
<dbReference type="HOGENOM" id="CLU_001014_0_0_1"/>
<feature type="compositionally biased region" description="Acidic residues" evidence="1">
    <location>
        <begin position="1191"/>
        <end position="1245"/>
    </location>
</feature>
<feature type="compositionally biased region" description="Polar residues" evidence="1">
    <location>
        <begin position="1559"/>
        <end position="1575"/>
    </location>
</feature>
<dbReference type="OMA" id="FRVVYEY"/>
<accession>G0MEG1</accession>
<evidence type="ECO:0000313" key="3">
    <source>
        <dbReference type="Proteomes" id="UP000008068"/>
    </source>
</evidence>
<evidence type="ECO:0000256" key="1">
    <source>
        <dbReference type="SAM" id="MobiDB-lite"/>
    </source>
</evidence>
<dbReference type="SMART" id="SM00384">
    <property type="entry name" value="AT_hook"/>
    <property type="match status" value="2"/>
</dbReference>
<feature type="compositionally biased region" description="Polar residues" evidence="1">
    <location>
        <begin position="1066"/>
        <end position="1082"/>
    </location>
</feature>
<feature type="compositionally biased region" description="Acidic residues" evidence="1">
    <location>
        <begin position="1273"/>
        <end position="1298"/>
    </location>
</feature>
<organism evidence="3">
    <name type="scientific">Caenorhabditis brenneri</name>
    <name type="common">Nematode worm</name>
    <dbReference type="NCBI Taxonomy" id="135651"/>
    <lineage>
        <taxon>Eukaryota</taxon>
        <taxon>Metazoa</taxon>
        <taxon>Ecdysozoa</taxon>
        <taxon>Nematoda</taxon>
        <taxon>Chromadorea</taxon>
        <taxon>Rhabditida</taxon>
        <taxon>Rhabditina</taxon>
        <taxon>Rhabditomorpha</taxon>
        <taxon>Rhabditoidea</taxon>
        <taxon>Rhabditidae</taxon>
        <taxon>Peloderinae</taxon>
        <taxon>Caenorhabditis</taxon>
    </lineage>
</organism>
<reference evidence="3" key="1">
    <citation type="submission" date="2011-07" db="EMBL/GenBank/DDBJ databases">
        <authorList>
            <consortium name="Caenorhabditis brenneri Sequencing and Analysis Consortium"/>
            <person name="Wilson R.K."/>
        </authorList>
    </citation>
    <scope>NUCLEOTIDE SEQUENCE [LARGE SCALE GENOMIC DNA]</scope>
    <source>
        <strain evidence="3">PB2801</strain>
    </source>
</reference>
<name>G0MEG1_CAEBE</name>
<dbReference type="InterPro" id="IPR017956">
    <property type="entry name" value="AT_hook_DNA-bd_motif"/>
</dbReference>
<dbReference type="Proteomes" id="UP000008068">
    <property type="component" value="Unassembled WGS sequence"/>
</dbReference>
<gene>
    <name evidence="2" type="primary">Cbn-mel-28</name>
    <name evidence="2" type="ORF">CAEBREN_01819</name>
</gene>
<keyword evidence="3" id="KW-1185">Reference proteome</keyword>
<dbReference type="GO" id="GO:0003677">
    <property type="term" value="F:DNA binding"/>
    <property type="evidence" value="ECO:0007669"/>
    <property type="project" value="InterPro"/>
</dbReference>
<dbReference type="STRING" id="135651.G0MEG1"/>
<dbReference type="InParanoid" id="G0MEG1"/>
<proteinExistence type="predicted"/>
<feature type="region of interest" description="Disordered" evidence="1">
    <location>
        <begin position="1191"/>
        <end position="1254"/>
    </location>
</feature>
<dbReference type="GO" id="GO:0005654">
    <property type="term" value="C:nucleoplasm"/>
    <property type="evidence" value="ECO:0007669"/>
    <property type="project" value="EnsemblMetazoa"/>
</dbReference>
<dbReference type="GO" id="GO:0051292">
    <property type="term" value="P:nuclear pore complex assembly"/>
    <property type="evidence" value="ECO:0007669"/>
    <property type="project" value="EnsemblMetazoa"/>
</dbReference>
<feature type="region of interest" description="Disordered" evidence="1">
    <location>
        <begin position="1272"/>
        <end position="1623"/>
    </location>
</feature>
<feature type="compositionally biased region" description="Polar residues" evidence="1">
    <location>
        <begin position="1420"/>
        <end position="1430"/>
    </location>
</feature>
<dbReference type="EMBL" id="GL379791">
    <property type="protein sequence ID" value="EGT52171.1"/>
    <property type="molecule type" value="Genomic_DNA"/>
</dbReference>
<dbReference type="eggNOG" id="ENOG502TKKA">
    <property type="taxonomic scope" value="Eukaryota"/>
</dbReference>
<dbReference type="OrthoDB" id="20729at2759"/>